<evidence type="ECO:0000313" key="17">
    <source>
        <dbReference type="Proteomes" id="UP001299596"/>
    </source>
</evidence>
<evidence type="ECO:0000256" key="13">
    <source>
        <dbReference type="ARBA" id="ARBA00048679"/>
    </source>
</evidence>
<keyword evidence="3" id="KW-1003">Cell membrane</keyword>
<feature type="domain" description="Protein kinase" evidence="15">
    <location>
        <begin position="11"/>
        <end position="276"/>
    </location>
</feature>
<dbReference type="InterPro" id="IPR026954">
    <property type="entry name" value="PknH-like_Extracell"/>
</dbReference>
<dbReference type="InterPro" id="IPR038232">
    <property type="entry name" value="PknH-like_Extracell_sf"/>
</dbReference>
<sequence length="551" mass="57102">MLTPGTLVGGYRIERMLGAGGMGTVYLAANPTLPRYDALKVLSAELSRNPDFRARFLREADVAAGLDHPNIVSVYSRGQTEDGQLWIAMQFVDGVDADAALRAGTMTPWRAVHIIGEVAKALDYAHTRGVVHRDIKPANFLVSGPIGPDERVLLGDFGIARALDDVGLTATGSVLATVAYAAPEVLSGLPFDGRADIYSLGCALYALLTGATPFPATNGVAAVMMAHLQRPVPRVTDAVPSLPVGLDGVIATAMAKDPGQRFPSATALADAARAVLADPTRSWTPPPASVPQGPQPGPRSRRLVVAGSVAAAVLLIGGSITALTLNRSDESAGAGARVDSALTVNPGRDASSVQGPPATDVPESALRSILLTVDQIPAGDAADRLVLERDSATLIDDTAPVDDAECPGLWAPAQQLVYGNSGFTGVAVQVLRAMHKKPSEDGVIQAVLAFPTQIAAIQALQRQQKQWAACGGRSITVTSPGEAPQAWELGQPTTISGTVKIDLTLAGGGVACQHGIEVRGNVLIDIRQCRTQGAVDVTALVNATASKVPQQ</sequence>
<comment type="catalytic activity">
    <reaction evidence="12">
        <text>L-threonyl-[protein] + ATP = O-phospho-L-threonyl-[protein] + ADP + H(+)</text>
        <dbReference type="Rhea" id="RHEA:46608"/>
        <dbReference type="Rhea" id="RHEA-COMP:11060"/>
        <dbReference type="Rhea" id="RHEA-COMP:11605"/>
        <dbReference type="ChEBI" id="CHEBI:15378"/>
        <dbReference type="ChEBI" id="CHEBI:30013"/>
        <dbReference type="ChEBI" id="CHEBI:30616"/>
        <dbReference type="ChEBI" id="CHEBI:61977"/>
        <dbReference type="ChEBI" id="CHEBI:456216"/>
        <dbReference type="EC" id="2.7.11.1"/>
    </reaction>
</comment>
<dbReference type="InterPro" id="IPR008271">
    <property type="entry name" value="Ser/Thr_kinase_AS"/>
</dbReference>
<comment type="caution">
    <text evidence="16">The sequence shown here is derived from an EMBL/GenBank/DDBJ whole genome shotgun (WGS) entry which is preliminary data.</text>
</comment>
<dbReference type="PANTHER" id="PTHR43289">
    <property type="entry name" value="MITOGEN-ACTIVATED PROTEIN KINASE KINASE KINASE 20-RELATED"/>
    <property type="match status" value="1"/>
</dbReference>
<dbReference type="GO" id="GO:0016301">
    <property type="term" value="F:kinase activity"/>
    <property type="evidence" value="ECO:0007669"/>
    <property type="project" value="UniProtKB-KW"/>
</dbReference>
<dbReference type="EMBL" id="JAYJJR010000002">
    <property type="protein sequence ID" value="MEB3020137.1"/>
    <property type="molecule type" value="Genomic_DNA"/>
</dbReference>
<dbReference type="CDD" id="cd14014">
    <property type="entry name" value="STKc_PknB_like"/>
    <property type="match status" value="1"/>
</dbReference>
<evidence type="ECO:0000313" key="16">
    <source>
        <dbReference type="EMBL" id="MEB3020137.1"/>
    </source>
</evidence>
<organism evidence="16 17">
    <name type="scientific">[Mycobacterium] crassicus</name>
    <dbReference type="NCBI Taxonomy" id="2872309"/>
    <lineage>
        <taxon>Bacteria</taxon>
        <taxon>Bacillati</taxon>
        <taxon>Actinomycetota</taxon>
        <taxon>Actinomycetes</taxon>
        <taxon>Mycobacteriales</taxon>
        <taxon>Mycobacteriaceae</taxon>
        <taxon>Mycolicibacter</taxon>
    </lineage>
</organism>
<comment type="subcellular location">
    <subcellularLocation>
        <location evidence="1">Cell membrane</location>
        <topology evidence="1">Single-pass membrane protein</topology>
    </subcellularLocation>
</comment>
<dbReference type="Pfam" id="PF00069">
    <property type="entry name" value="Pkinase"/>
    <property type="match status" value="1"/>
</dbReference>
<dbReference type="InterPro" id="IPR011009">
    <property type="entry name" value="Kinase-like_dom_sf"/>
</dbReference>
<dbReference type="SUPFAM" id="SSF56112">
    <property type="entry name" value="Protein kinase-like (PK-like)"/>
    <property type="match status" value="1"/>
</dbReference>
<evidence type="ECO:0000256" key="12">
    <source>
        <dbReference type="ARBA" id="ARBA00047899"/>
    </source>
</evidence>
<accession>A0ABU5XCX1</accession>
<keyword evidence="4" id="KW-0723">Serine/threonine-protein kinase</keyword>
<dbReference type="SMART" id="SM00220">
    <property type="entry name" value="S_TKc"/>
    <property type="match status" value="1"/>
</dbReference>
<evidence type="ECO:0000256" key="5">
    <source>
        <dbReference type="ARBA" id="ARBA00022679"/>
    </source>
</evidence>
<gene>
    <name evidence="16" type="ORF">K6T79_03665</name>
</gene>
<reference evidence="16 17" key="1">
    <citation type="submission" date="2023-12" db="EMBL/GenBank/DDBJ databases">
        <title>Description of new species of Mycobacterium terrae complex isolated from sewage at the Sao Paulo Zoological Park Foundation in Brazil.</title>
        <authorList>
            <person name="Romagnoli C.L."/>
            <person name="Conceicao E.C."/>
            <person name="Machado E."/>
            <person name="Barreto L.B.P.F."/>
            <person name="Sharma A."/>
            <person name="Silva N.M."/>
            <person name="Marques L.E."/>
            <person name="Juliana M.A."/>
            <person name="Lourenco M.C.S."/>
            <person name="Digiampietri L.A."/>
            <person name="Suffys P.N."/>
            <person name="Viana-Niero C."/>
        </authorList>
    </citation>
    <scope>NUCLEOTIDE SEQUENCE [LARGE SCALE GENOMIC DNA]</scope>
    <source>
        <strain evidence="16 17">MYC098</strain>
    </source>
</reference>
<proteinExistence type="predicted"/>
<evidence type="ECO:0000256" key="8">
    <source>
        <dbReference type="ARBA" id="ARBA00022777"/>
    </source>
</evidence>
<dbReference type="Gene3D" id="1.10.510.10">
    <property type="entry name" value="Transferase(Phosphotransferase) domain 1"/>
    <property type="match status" value="1"/>
</dbReference>
<dbReference type="Gene3D" id="3.30.200.20">
    <property type="entry name" value="Phosphorylase Kinase, domain 1"/>
    <property type="match status" value="1"/>
</dbReference>
<keyword evidence="11" id="KW-0472">Membrane</keyword>
<evidence type="ECO:0000259" key="15">
    <source>
        <dbReference type="PROSITE" id="PS50011"/>
    </source>
</evidence>
<dbReference type="PANTHER" id="PTHR43289:SF6">
    <property type="entry name" value="SERINE_THREONINE-PROTEIN KINASE NEKL-3"/>
    <property type="match status" value="1"/>
</dbReference>
<evidence type="ECO:0000256" key="14">
    <source>
        <dbReference type="SAM" id="MobiDB-lite"/>
    </source>
</evidence>
<evidence type="ECO:0000256" key="6">
    <source>
        <dbReference type="ARBA" id="ARBA00022692"/>
    </source>
</evidence>
<keyword evidence="5" id="KW-0808">Transferase</keyword>
<dbReference type="Pfam" id="PF14032">
    <property type="entry name" value="PknH_C"/>
    <property type="match status" value="1"/>
</dbReference>
<keyword evidence="10" id="KW-1133">Transmembrane helix</keyword>
<evidence type="ECO:0000256" key="2">
    <source>
        <dbReference type="ARBA" id="ARBA00012513"/>
    </source>
</evidence>
<keyword evidence="6" id="KW-0812">Transmembrane</keyword>
<dbReference type="EC" id="2.7.11.1" evidence="2"/>
<evidence type="ECO:0000256" key="7">
    <source>
        <dbReference type="ARBA" id="ARBA00022741"/>
    </source>
</evidence>
<name>A0ABU5XCX1_9MYCO</name>
<dbReference type="RefSeq" id="WP_305071043.1">
    <property type="nucleotide sequence ID" value="NZ_JAYJJR010000002.1"/>
</dbReference>
<evidence type="ECO:0000256" key="10">
    <source>
        <dbReference type="ARBA" id="ARBA00022989"/>
    </source>
</evidence>
<dbReference type="Proteomes" id="UP001299596">
    <property type="component" value="Unassembled WGS sequence"/>
</dbReference>
<keyword evidence="7" id="KW-0547">Nucleotide-binding</keyword>
<dbReference type="InterPro" id="IPR000719">
    <property type="entry name" value="Prot_kinase_dom"/>
</dbReference>
<keyword evidence="9" id="KW-0067">ATP-binding</keyword>
<keyword evidence="8 16" id="KW-0418">Kinase</keyword>
<evidence type="ECO:0000256" key="3">
    <source>
        <dbReference type="ARBA" id="ARBA00022475"/>
    </source>
</evidence>
<protein>
    <recommendedName>
        <fullName evidence="2">non-specific serine/threonine protein kinase</fullName>
        <ecNumber evidence="2">2.7.11.1</ecNumber>
    </recommendedName>
</protein>
<evidence type="ECO:0000256" key="4">
    <source>
        <dbReference type="ARBA" id="ARBA00022527"/>
    </source>
</evidence>
<comment type="catalytic activity">
    <reaction evidence="13">
        <text>L-seryl-[protein] + ATP = O-phospho-L-seryl-[protein] + ADP + H(+)</text>
        <dbReference type="Rhea" id="RHEA:17989"/>
        <dbReference type="Rhea" id="RHEA-COMP:9863"/>
        <dbReference type="Rhea" id="RHEA-COMP:11604"/>
        <dbReference type="ChEBI" id="CHEBI:15378"/>
        <dbReference type="ChEBI" id="CHEBI:29999"/>
        <dbReference type="ChEBI" id="CHEBI:30616"/>
        <dbReference type="ChEBI" id="CHEBI:83421"/>
        <dbReference type="ChEBI" id="CHEBI:456216"/>
        <dbReference type="EC" id="2.7.11.1"/>
    </reaction>
</comment>
<evidence type="ECO:0000256" key="11">
    <source>
        <dbReference type="ARBA" id="ARBA00023136"/>
    </source>
</evidence>
<keyword evidence="17" id="KW-1185">Reference proteome</keyword>
<dbReference type="Gene3D" id="3.40.1000.70">
    <property type="entry name" value="PknH-like extracellular domain"/>
    <property type="match status" value="1"/>
</dbReference>
<dbReference type="PROSITE" id="PS00108">
    <property type="entry name" value="PROTEIN_KINASE_ST"/>
    <property type="match status" value="1"/>
</dbReference>
<evidence type="ECO:0000256" key="1">
    <source>
        <dbReference type="ARBA" id="ARBA00004162"/>
    </source>
</evidence>
<feature type="compositionally biased region" description="Pro residues" evidence="14">
    <location>
        <begin position="284"/>
        <end position="297"/>
    </location>
</feature>
<evidence type="ECO:0000256" key="9">
    <source>
        <dbReference type="ARBA" id="ARBA00022840"/>
    </source>
</evidence>
<dbReference type="PROSITE" id="PS50011">
    <property type="entry name" value="PROTEIN_KINASE_DOM"/>
    <property type="match status" value="1"/>
</dbReference>
<feature type="region of interest" description="Disordered" evidence="14">
    <location>
        <begin position="279"/>
        <end position="300"/>
    </location>
</feature>